<dbReference type="Proteomes" id="UP001218188">
    <property type="component" value="Unassembled WGS sequence"/>
</dbReference>
<name>A0AAD6TBT4_9AGAR</name>
<comment type="similarity">
    <text evidence="2">Belongs to the PER33/POM33 family.</text>
</comment>
<evidence type="ECO:0000256" key="5">
    <source>
        <dbReference type="ARBA" id="ARBA00023136"/>
    </source>
</evidence>
<feature type="transmembrane region" description="Helical" evidence="6">
    <location>
        <begin position="162"/>
        <end position="187"/>
    </location>
</feature>
<accession>A0AAD6TBT4</accession>
<dbReference type="GO" id="GO:0061024">
    <property type="term" value="P:membrane organization"/>
    <property type="evidence" value="ECO:0007669"/>
    <property type="project" value="TreeGrafter"/>
</dbReference>
<dbReference type="GO" id="GO:0016020">
    <property type="term" value="C:membrane"/>
    <property type="evidence" value="ECO:0007669"/>
    <property type="project" value="UniProtKB-SubCell"/>
</dbReference>
<feature type="transmembrane region" description="Helical" evidence="6">
    <location>
        <begin position="36"/>
        <end position="57"/>
    </location>
</feature>
<evidence type="ECO:0000256" key="1">
    <source>
        <dbReference type="ARBA" id="ARBA00004141"/>
    </source>
</evidence>
<gene>
    <name evidence="7" type="ORF">C8F04DRAFT_1251905</name>
</gene>
<dbReference type="PANTHER" id="PTHR12703:SF4">
    <property type="entry name" value="TRANSMEMBRANE PROTEIN 33"/>
    <property type="match status" value="1"/>
</dbReference>
<evidence type="ECO:0000256" key="2">
    <source>
        <dbReference type="ARBA" id="ARBA00007322"/>
    </source>
</evidence>
<feature type="transmembrane region" description="Helical" evidence="6">
    <location>
        <begin position="78"/>
        <end position="101"/>
    </location>
</feature>
<dbReference type="InterPro" id="IPR051645">
    <property type="entry name" value="PER33/POM33_regulator"/>
</dbReference>
<keyword evidence="8" id="KW-1185">Reference proteome</keyword>
<organism evidence="7 8">
    <name type="scientific">Mycena alexandri</name>
    <dbReference type="NCBI Taxonomy" id="1745969"/>
    <lineage>
        <taxon>Eukaryota</taxon>
        <taxon>Fungi</taxon>
        <taxon>Dikarya</taxon>
        <taxon>Basidiomycota</taxon>
        <taxon>Agaricomycotina</taxon>
        <taxon>Agaricomycetes</taxon>
        <taxon>Agaricomycetidae</taxon>
        <taxon>Agaricales</taxon>
        <taxon>Marasmiineae</taxon>
        <taxon>Mycenaceae</taxon>
        <taxon>Mycena</taxon>
    </lineage>
</organism>
<dbReference type="GO" id="GO:0005783">
    <property type="term" value="C:endoplasmic reticulum"/>
    <property type="evidence" value="ECO:0007669"/>
    <property type="project" value="TreeGrafter"/>
</dbReference>
<keyword evidence="4 6" id="KW-1133">Transmembrane helix</keyword>
<comment type="caution">
    <text evidence="7">The sequence shown here is derived from an EMBL/GenBank/DDBJ whole genome shotgun (WGS) entry which is preliminary data.</text>
</comment>
<keyword evidence="3 6" id="KW-0812">Transmembrane</keyword>
<proteinExistence type="inferred from homology"/>
<comment type="subcellular location">
    <subcellularLocation>
        <location evidence="1">Membrane</location>
        <topology evidence="1">Multi-pass membrane protein</topology>
    </subcellularLocation>
</comment>
<evidence type="ECO:0000256" key="3">
    <source>
        <dbReference type="ARBA" id="ARBA00022692"/>
    </source>
</evidence>
<evidence type="ECO:0008006" key="9">
    <source>
        <dbReference type="Google" id="ProtNLM"/>
    </source>
</evidence>
<evidence type="ECO:0000256" key="6">
    <source>
        <dbReference type="SAM" id="Phobius"/>
    </source>
</evidence>
<dbReference type="AlphaFoldDB" id="A0AAD6TBT4"/>
<evidence type="ECO:0000313" key="8">
    <source>
        <dbReference type="Proteomes" id="UP001218188"/>
    </source>
</evidence>
<dbReference type="InterPro" id="IPR005344">
    <property type="entry name" value="TMEM33/Pom33"/>
</dbReference>
<feature type="transmembrane region" description="Helical" evidence="6">
    <location>
        <begin position="7"/>
        <end position="30"/>
    </location>
</feature>
<keyword evidence="5 6" id="KW-0472">Membrane</keyword>
<dbReference type="GO" id="GO:0071786">
    <property type="term" value="P:endoplasmic reticulum tubular network organization"/>
    <property type="evidence" value="ECO:0007669"/>
    <property type="project" value="TreeGrafter"/>
</dbReference>
<dbReference type="PANTHER" id="PTHR12703">
    <property type="entry name" value="TRANSMEMBRANE PROTEIN 33"/>
    <property type="match status" value="1"/>
</dbReference>
<evidence type="ECO:0000313" key="7">
    <source>
        <dbReference type="EMBL" id="KAJ7042465.1"/>
    </source>
</evidence>
<dbReference type="Pfam" id="PF03661">
    <property type="entry name" value="TMEM33_Pom33"/>
    <property type="match status" value="1"/>
</dbReference>
<sequence length="256" mass="28458">MATTQHYLWASGHFLLLLSSLRYFIAWMMFKSVSSWWYKASFTGALVSYAIVCQKSLGTPQPNAAFVRRAMLDENVQYFLLAFFWWSSKPIAMTLLPYAIFSLFHALTFTRTTLMPQFLAPGPPASAGGPPTPHPLAKRLQAWVKANYDSAMKVVAYTELVIFVRVLLGAITFQNSLLSPIIFAHFVRQRYYQSAFTREAIGATTARIDGFARKPGNPPIVAQIWDKVQMLIGRWVGSTLTANAPAAGAAGAAPRR</sequence>
<protein>
    <recommendedName>
        <fullName evidence="9">Endoplasmic reticulum protein</fullName>
    </recommendedName>
</protein>
<dbReference type="EMBL" id="JARJCM010000012">
    <property type="protein sequence ID" value="KAJ7042465.1"/>
    <property type="molecule type" value="Genomic_DNA"/>
</dbReference>
<reference evidence="7" key="1">
    <citation type="submission" date="2023-03" db="EMBL/GenBank/DDBJ databases">
        <title>Massive genome expansion in bonnet fungi (Mycena s.s.) driven by repeated elements and novel gene families across ecological guilds.</title>
        <authorList>
            <consortium name="Lawrence Berkeley National Laboratory"/>
            <person name="Harder C.B."/>
            <person name="Miyauchi S."/>
            <person name="Viragh M."/>
            <person name="Kuo A."/>
            <person name="Thoen E."/>
            <person name="Andreopoulos B."/>
            <person name="Lu D."/>
            <person name="Skrede I."/>
            <person name="Drula E."/>
            <person name="Henrissat B."/>
            <person name="Morin E."/>
            <person name="Kohler A."/>
            <person name="Barry K."/>
            <person name="LaButti K."/>
            <person name="Morin E."/>
            <person name="Salamov A."/>
            <person name="Lipzen A."/>
            <person name="Mereny Z."/>
            <person name="Hegedus B."/>
            <person name="Baldrian P."/>
            <person name="Stursova M."/>
            <person name="Weitz H."/>
            <person name="Taylor A."/>
            <person name="Grigoriev I.V."/>
            <person name="Nagy L.G."/>
            <person name="Martin F."/>
            <person name="Kauserud H."/>
        </authorList>
    </citation>
    <scope>NUCLEOTIDE SEQUENCE</scope>
    <source>
        <strain evidence="7">CBHHK200</strain>
    </source>
</reference>
<evidence type="ECO:0000256" key="4">
    <source>
        <dbReference type="ARBA" id="ARBA00022989"/>
    </source>
</evidence>